<comment type="caution">
    <text evidence="1">The sequence shown here is derived from an EMBL/GenBank/DDBJ whole genome shotgun (WGS) entry which is preliminary data.</text>
</comment>
<dbReference type="AlphaFoldDB" id="A0A4R6T4D4"/>
<dbReference type="Proteomes" id="UP000294535">
    <property type="component" value="Unassembled WGS sequence"/>
</dbReference>
<protein>
    <submittedName>
        <fullName evidence="1">Putative inner membrane protein DUF1819</fullName>
    </submittedName>
</protein>
<name>A0A4R6T4D4_9BACT</name>
<reference evidence="1 2" key="1">
    <citation type="submission" date="2019-03" db="EMBL/GenBank/DDBJ databases">
        <title>Genomic Encyclopedia of Type Strains, Phase III (KMG-III): the genomes of soil and plant-associated and newly described type strains.</title>
        <authorList>
            <person name="Whitman W."/>
        </authorList>
    </citation>
    <scope>NUCLEOTIDE SEQUENCE [LARGE SCALE GENOMIC DNA]</scope>
    <source>
        <strain evidence="1 2">CECT 8446</strain>
    </source>
</reference>
<sequence>MSNNTYEFSFTACSLHIQEMIQFLKVEQGLIPVLEGGKSASIKRKNQEFRKRLETLNPDQTKALLEGDLITQRQLAYLSVCKIYGFFREFVLEVLREKMILMDYQVTEGEYLSFFRRKMMDHPELEELSETTEKKVKQVVFRILAEAGIINSAKEKVLQYQILEPKMIQLIKQDHPMWFEVFLLNDFEISNYAR</sequence>
<dbReference type="EMBL" id="SNYF01000008">
    <property type="protein sequence ID" value="TDQ15185.1"/>
    <property type="molecule type" value="Genomic_DNA"/>
</dbReference>
<dbReference type="OrthoDB" id="981635at2"/>
<proteinExistence type="predicted"/>
<keyword evidence="2" id="KW-1185">Reference proteome</keyword>
<evidence type="ECO:0000313" key="1">
    <source>
        <dbReference type="EMBL" id="TDQ15185.1"/>
    </source>
</evidence>
<organism evidence="1 2">
    <name type="scientific">Algoriphagus boseongensis</name>
    <dbReference type="NCBI Taxonomy" id="1442587"/>
    <lineage>
        <taxon>Bacteria</taxon>
        <taxon>Pseudomonadati</taxon>
        <taxon>Bacteroidota</taxon>
        <taxon>Cytophagia</taxon>
        <taxon>Cytophagales</taxon>
        <taxon>Cyclobacteriaceae</taxon>
        <taxon>Algoriphagus</taxon>
    </lineage>
</organism>
<dbReference type="RefSeq" id="WP_133557364.1">
    <property type="nucleotide sequence ID" value="NZ_SNYF01000008.1"/>
</dbReference>
<gene>
    <name evidence="1" type="ORF">DFQ04_3071</name>
</gene>
<dbReference type="Gene3D" id="1.10.3540.10">
    <property type="entry name" value="uncharacterized protein from magnetospirillum magneticum domain"/>
    <property type="match status" value="1"/>
</dbReference>
<evidence type="ECO:0000313" key="2">
    <source>
        <dbReference type="Proteomes" id="UP000294535"/>
    </source>
</evidence>
<accession>A0A4R6T4D4</accession>
<dbReference type="InterPro" id="IPR023137">
    <property type="entry name" value="BrxA_sf"/>
</dbReference>
<dbReference type="InterPro" id="IPR014948">
    <property type="entry name" value="BrxA"/>
</dbReference>
<dbReference type="Pfam" id="PF08849">
    <property type="entry name" value="BrxA"/>
    <property type="match status" value="1"/>
</dbReference>